<reference evidence="6 7" key="1">
    <citation type="submission" date="2019-02" db="EMBL/GenBank/DDBJ databases">
        <title>Sequencing the genomes of 1000 actinobacteria strains.</title>
        <authorList>
            <person name="Klenk H.-P."/>
        </authorList>
    </citation>
    <scope>NUCLEOTIDE SEQUENCE [LARGE SCALE GENOMIC DNA]</scope>
    <source>
        <strain evidence="6 7">DSM 17364</strain>
    </source>
</reference>
<feature type="transmembrane region" description="Helical" evidence="3">
    <location>
        <begin position="558"/>
        <end position="576"/>
    </location>
</feature>
<name>A0A4V2G9U6_9MICC</name>
<evidence type="ECO:0000256" key="3">
    <source>
        <dbReference type="SAM" id="Phobius"/>
    </source>
</evidence>
<dbReference type="AlphaFoldDB" id="A0A4V2G9U6"/>
<keyword evidence="3" id="KW-0812">Transmembrane</keyword>
<accession>A0A4V2G9U6</accession>
<organism evidence="6 7">
    <name type="scientific">Zhihengliuella halotolerans</name>
    <dbReference type="NCBI Taxonomy" id="370736"/>
    <lineage>
        <taxon>Bacteria</taxon>
        <taxon>Bacillati</taxon>
        <taxon>Actinomycetota</taxon>
        <taxon>Actinomycetes</taxon>
        <taxon>Micrococcales</taxon>
        <taxon>Micrococcaceae</taxon>
        <taxon>Zhihengliuella</taxon>
    </lineage>
</organism>
<dbReference type="Pfam" id="PF01551">
    <property type="entry name" value="Peptidase_M23"/>
    <property type="match status" value="1"/>
</dbReference>
<evidence type="ECO:0000256" key="2">
    <source>
        <dbReference type="SAM" id="MobiDB-lite"/>
    </source>
</evidence>
<evidence type="ECO:0000259" key="4">
    <source>
        <dbReference type="Pfam" id="PF01551"/>
    </source>
</evidence>
<protein>
    <submittedName>
        <fullName evidence="6">Phage-related minor tail protein</fullName>
    </submittedName>
</protein>
<dbReference type="RefSeq" id="WP_130450156.1">
    <property type="nucleotide sequence ID" value="NZ_SHLA01000001.1"/>
</dbReference>
<keyword evidence="3" id="KW-0472">Membrane</keyword>
<gene>
    <name evidence="6" type="ORF">EV380_1314</name>
</gene>
<dbReference type="Gene3D" id="2.70.70.10">
    <property type="entry name" value="Glucose Permease (Domain IIA)"/>
    <property type="match status" value="1"/>
</dbReference>
<evidence type="ECO:0000313" key="7">
    <source>
        <dbReference type="Proteomes" id="UP000292685"/>
    </source>
</evidence>
<dbReference type="PANTHER" id="PTHR21666:SF270">
    <property type="entry name" value="MUREIN HYDROLASE ACTIVATOR ENVC"/>
    <property type="match status" value="1"/>
</dbReference>
<dbReference type="InterPro" id="IPR011055">
    <property type="entry name" value="Dup_hybrid_motif"/>
</dbReference>
<keyword evidence="1" id="KW-0175">Coiled coil</keyword>
<comment type="caution">
    <text evidence="6">The sequence shown here is derived from an EMBL/GenBank/DDBJ whole genome shotgun (WGS) entry which is preliminary data.</text>
</comment>
<keyword evidence="3" id="KW-1133">Transmembrane helix</keyword>
<sequence length="1103" mass="115095">MADEVWLDVLPSMRGFGAELLKGSTKAAKNAGGKAGQEWGKAFGGGTSGASDGIVDELEKAEKSADGFRRKMVGEVSKARQTQRRAAADLLTAEQRLTDQVQKYGEESSQARAATLKLENARDKATAADEKFTTAEKALEEAHKGHKTAVDKLERAQSGLNDEVKEAPGLWGKLSGGLGKAGDKMKGFATSTGGVVTQLAGAVGGAALFGESFSAALGNEAGLDKLNARLAATPEQAAVYGDAAGSLYAGAWGDSMGDVTNAVDSVVSSMGGMRDASQADIERITANALDLATAFEVDVAESTATAGILMKTGLAADADQAMDLIAGSMTKVPAHMRGEILPVMSEYSKHFEALGIDGETAMGMIVASSGDGAIGMDKMGDSLKEFTIRATDMSKATSGTYESLGLNTEEMTNKLLAGGETAEGAMAQIVHALQGVEDPGEQAAAAISLFGTPLEDLGTDKIPEFLGMIDPMGDAFASTEGAAATLGDTLNDNTSTSLETVKRSFGQILTDGIQPLLGPLQGFAEWAMETPGVLEAAAVAVGILSLAVLGLTIAASPWLIWGVAAAAVIGGIILAVNNWGSIMSWFGDIWGSVTGWVVAKWEAAAKAVTGWWNSEIQPTLDVVGLAFKLLYQTYVKPALDWVMDKWQNVSKSLRRVYDNVIKPVFDTFGSLIKGDLPGAFENGVKAIKGFWNELRNVAAVPVNFVIDTVYNQGIRKTINSAADAIGLGEKINLPYMKKIPKFAKGGLAQPGWALVGEEGPELVNFDQPGRVYTASQTQNALGLSDKGLEAAAGSHPSEALLPMGGWWGDIKAGAAKAWDSATSWVRGGLATAAGWVLNPIKTGLTSALAGQGTWGDMASGAAGKSIDGVLDWIRGKDSEADANGTAVYNGALGAFHRPSNGPVTSKYGPRWGGFHTGIDIAGGGPTYAALPGVVQRVGWNAVAGKTGIGIYLNHGPDLWTYYGHNPVGGPKVGVGDHVKAGQHIGYQGATGNVTGTHVHFEVHKGRVNGVVNPDQYLYDKGGYLQPGVTPVLNATGKPEPVLTEAQWQDMHALAESVRARGEGGDIVIQVMLGDKVIEEFRVAARQEIGKVFNPRRARQMTGG</sequence>
<dbReference type="PANTHER" id="PTHR21666">
    <property type="entry name" value="PEPTIDASE-RELATED"/>
    <property type="match status" value="1"/>
</dbReference>
<keyword evidence="7" id="KW-1185">Reference proteome</keyword>
<feature type="domain" description="M23ase beta-sheet core" evidence="4">
    <location>
        <begin position="914"/>
        <end position="1006"/>
    </location>
</feature>
<dbReference type="Pfam" id="PF10145">
    <property type="entry name" value="PhageMin_Tail"/>
    <property type="match status" value="1"/>
</dbReference>
<proteinExistence type="predicted"/>
<evidence type="ECO:0000256" key="1">
    <source>
        <dbReference type="SAM" id="Coils"/>
    </source>
</evidence>
<dbReference type="CDD" id="cd12797">
    <property type="entry name" value="M23_peptidase"/>
    <property type="match status" value="1"/>
</dbReference>
<dbReference type="GO" id="GO:0004222">
    <property type="term" value="F:metalloendopeptidase activity"/>
    <property type="evidence" value="ECO:0007669"/>
    <property type="project" value="TreeGrafter"/>
</dbReference>
<feature type="region of interest" description="Disordered" evidence="2">
    <location>
        <begin position="30"/>
        <end position="50"/>
    </location>
</feature>
<dbReference type="SUPFAM" id="SSF51261">
    <property type="entry name" value="Duplicated hybrid motif"/>
    <property type="match status" value="1"/>
</dbReference>
<evidence type="ECO:0000259" key="5">
    <source>
        <dbReference type="Pfam" id="PF10145"/>
    </source>
</evidence>
<dbReference type="Proteomes" id="UP000292685">
    <property type="component" value="Unassembled WGS sequence"/>
</dbReference>
<dbReference type="EMBL" id="SHLA01000001">
    <property type="protein sequence ID" value="RZU61736.1"/>
    <property type="molecule type" value="Genomic_DNA"/>
</dbReference>
<evidence type="ECO:0000313" key="6">
    <source>
        <dbReference type="EMBL" id="RZU61736.1"/>
    </source>
</evidence>
<feature type="transmembrane region" description="Helical" evidence="3">
    <location>
        <begin position="533"/>
        <end position="552"/>
    </location>
</feature>
<feature type="domain" description="Phage tail tape measure protein" evidence="5">
    <location>
        <begin position="252"/>
        <end position="451"/>
    </location>
</feature>
<dbReference type="InterPro" id="IPR016047">
    <property type="entry name" value="M23ase_b-sheet_dom"/>
</dbReference>
<dbReference type="OrthoDB" id="3765294at2"/>
<dbReference type="InterPro" id="IPR050570">
    <property type="entry name" value="Cell_wall_metabolism_enzyme"/>
</dbReference>
<dbReference type="InterPro" id="IPR010090">
    <property type="entry name" value="Phage_tape_meas"/>
</dbReference>
<feature type="coiled-coil region" evidence="1">
    <location>
        <begin position="111"/>
        <end position="156"/>
    </location>
</feature>